<feature type="compositionally biased region" description="Pro residues" evidence="1">
    <location>
        <begin position="78"/>
        <end position="91"/>
    </location>
</feature>
<dbReference type="RefSeq" id="WP_073165908.1">
    <property type="nucleotide sequence ID" value="NZ_FQZE01000004.1"/>
</dbReference>
<evidence type="ECO:0000313" key="4">
    <source>
        <dbReference type="Proteomes" id="UP000184050"/>
    </source>
</evidence>
<evidence type="ECO:0000256" key="2">
    <source>
        <dbReference type="SAM" id="Phobius"/>
    </source>
</evidence>
<feature type="compositionally biased region" description="Low complexity" evidence="1">
    <location>
        <begin position="206"/>
        <end position="220"/>
    </location>
</feature>
<feature type="compositionally biased region" description="Low complexity" evidence="1">
    <location>
        <begin position="55"/>
        <end position="77"/>
    </location>
</feature>
<dbReference type="GO" id="GO:0043213">
    <property type="term" value="P:bacteriocin transport"/>
    <property type="evidence" value="ECO:0007669"/>
    <property type="project" value="InterPro"/>
</dbReference>
<name>A0A1M6CY82_9BACT</name>
<feature type="compositionally biased region" description="Polar residues" evidence="1">
    <location>
        <begin position="256"/>
        <end position="265"/>
    </location>
</feature>
<dbReference type="EMBL" id="FQZE01000004">
    <property type="protein sequence ID" value="SHI66035.1"/>
    <property type="molecule type" value="Genomic_DNA"/>
</dbReference>
<dbReference type="STRING" id="1168035.SAMN05444280_104138"/>
<keyword evidence="4" id="KW-1185">Reference proteome</keyword>
<dbReference type="GO" id="GO:0016020">
    <property type="term" value="C:membrane"/>
    <property type="evidence" value="ECO:0007669"/>
    <property type="project" value="InterPro"/>
</dbReference>
<feature type="compositionally biased region" description="Acidic residues" evidence="1">
    <location>
        <begin position="95"/>
        <end position="109"/>
    </location>
</feature>
<accession>A0A1M6CY82</accession>
<protein>
    <submittedName>
        <fullName evidence="3">TolA protein</fullName>
    </submittedName>
</protein>
<feature type="transmembrane region" description="Helical" evidence="2">
    <location>
        <begin position="12"/>
        <end position="31"/>
    </location>
</feature>
<keyword evidence="2" id="KW-0812">Transmembrane</keyword>
<evidence type="ECO:0000313" key="3">
    <source>
        <dbReference type="EMBL" id="SHI66035.1"/>
    </source>
</evidence>
<dbReference type="Proteomes" id="UP000184050">
    <property type="component" value="Unassembled WGS sequence"/>
</dbReference>
<sequence>MSFYKKHKKGIIGTIIFHVIVLLLLTLFGFFTPFPLPGEEGILVNFGDSEQGLGQMEPRPQQRQPEPAEPVQQQEETTPPPPPPATTPPATQPEQAEEEAMTQDYEETAAIDAAEKRRQEEEERQQRIEEERRRQQELEEQRQREQERERQAEIERQRQEELERQRQAELERQRKLEAERKRREEEQRRIEEINARAQGAFGGSEEGTTGQGTSDSQSQGATFPGGNQGVPTGDANAENYGPGGSGSGDQGTGISYSLSGRTANSLPKPRYPGNDEGLVVVKVTVDKYGTVTAAEPGARGTTIMDQSFWNEAKQAAMKAKFNIDEDAPAFQQGTISYRFRLD</sequence>
<dbReference type="InterPro" id="IPR014161">
    <property type="entry name" value="Tol-Pal_TolA"/>
</dbReference>
<dbReference type="OrthoDB" id="9786892at2"/>
<keyword evidence="2" id="KW-0472">Membrane</keyword>
<evidence type="ECO:0000256" key="1">
    <source>
        <dbReference type="SAM" id="MobiDB-lite"/>
    </source>
</evidence>
<dbReference type="AlphaFoldDB" id="A0A1M6CY82"/>
<feature type="compositionally biased region" description="Basic and acidic residues" evidence="1">
    <location>
        <begin position="113"/>
        <end position="194"/>
    </location>
</feature>
<gene>
    <name evidence="3" type="ORF">SAMN05444280_104138</name>
</gene>
<feature type="compositionally biased region" description="Gly residues" evidence="1">
    <location>
        <begin position="241"/>
        <end position="251"/>
    </location>
</feature>
<feature type="region of interest" description="Disordered" evidence="1">
    <location>
        <begin position="49"/>
        <end position="275"/>
    </location>
</feature>
<proteinExistence type="predicted"/>
<dbReference type="NCBIfam" id="TIGR02794">
    <property type="entry name" value="tolA_full"/>
    <property type="match status" value="1"/>
</dbReference>
<reference evidence="3 4" key="1">
    <citation type="submission" date="2016-11" db="EMBL/GenBank/DDBJ databases">
        <authorList>
            <person name="Jaros S."/>
            <person name="Januszkiewicz K."/>
            <person name="Wedrychowicz H."/>
        </authorList>
    </citation>
    <scope>NUCLEOTIDE SEQUENCE [LARGE SCALE GENOMIC DNA]</scope>
    <source>
        <strain evidence="3 4">DSM 27063</strain>
    </source>
</reference>
<dbReference type="GO" id="GO:0019534">
    <property type="term" value="F:toxin transmembrane transporter activity"/>
    <property type="evidence" value="ECO:0007669"/>
    <property type="project" value="InterPro"/>
</dbReference>
<organism evidence="3 4">
    <name type="scientific">Tangfeifania diversioriginum</name>
    <dbReference type="NCBI Taxonomy" id="1168035"/>
    <lineage>
        <taxon>Bacteria</taxon>
        <taxon>Pseudomonadati</taxon>
        <taxon>Bacteroidota</taxon>
        <taxon>Bacteroidia</taxon>
        <taxon>Marinilabiliales</taxon>
        <taxon>Prolixibacteraceae</taxon>
        <taxon>Tangfeifania</taxon>
    </lineage>
</organism>
<keyword evidence="2" id="KW-1133">Transmembrane helix</keyword>